<sequence>MPTRIFFNPADSIANINDYNEAVRQGQIYHEKHQQSELVIAKNEANEEYAIFYAHDQATPQADHAQPYHEHHRIK</sequence>
<dbReference type="PATRIC" id="fig|1423742.4.peg.1188"/>
<evidence type="ECO:0000313" key="1">
    <source>
        <dbReference type="EMBL" id="KRL95097.1"/>
    </source>
</evidence>
<gene>
    <name evidence="1" type="ORF">FC21_GL001145</name>
</gene>
<reference evidence="1 2" key="1">
    <citation type="journal article" date="2015" name="Genome Announc.">
        <title>Expanding the biotechnology potential of lactobacilli through comparative genomics of 213 strains and associated genera.</title>
        <authorList>
            <person name="Sun Z."/>
            <person name="Harris H.M."/>
            <person name="McCann A."/>
            <person name="Guo C."/>
            <person name="Argimon S."/>
            <person name="Zhang W."/>
            <person name="Yang X."/>
            <person name="Jeffery I.B."/>
            <person name="Cooney J.C."/>
            <person name="Kagawa T.F."/>
            <person name="Liu W."/>
            <person name="Song Y."/>
            <person name="Salvetti E."/>
            <person name="Wrobel A."/>
            <person name="Rasinkangas P."/>
            <person name="Parkhill J."/>
            <person name="Rea M.C."/>
            <person name="O'Sullivan O."/>
            <person name="Ritari J."/>
            <person name="Douillard F.P."/>
            <person name="Paul Ross R."/>
            <person name="Yang R."/>
            <person name="Briner A.E."/>
            <person name="Felis G.E."/>
            <person name="de Vos W.M."/>
            <person name="Barrangou R."/>
            <person name="Klaenhammer T.R."/>
            <person name="Caufield P.W."/>
            <person name="Cui Y."/>
            <person name="Zhang H."/>
            <person name="O'Toole P.W."/>
        </authorList>
    </citation>
    <scope>NUCLEOTIDE SEQUENCE [LARGE SCALE GENOMIC DNA]</scope>
    <source>
        <strain evidence="1 2">DSM 18793</strain>
    </source>
</reference>
<dbReference type="OrthoDB" id="2200000at2"/>
<dbReference type="Proteomes" id="UP000051084">
    <property type="component" value="Unassembled WGS sequence"/>
</dbReference>
<comment type="caution">
    <text evidence="1">The sequence shown here is derived from an EMBL/GenBank/DDBJ whole genome shotgun (WGS) entry which is preliminary data.</text>
</comment>
<dbReference type="RefSeq" id="WP_054652282.1">
    <property type="nucleotide sequence ID" value="NZ_AZGC01000026.1"/>
</dbReference>
<protein>
    <submittedName>
        <fullName evidence="1">Uncharacterized protein</fullName>
    </submittedName>
</protein>
<dbReference type="AlphaFoldDB" id="A0A0R1UPF2"/>
<organism evidence="1 2">
    <name type="scientific">Limosilactobacillus equigenerosi DSM 18793 = JCM 14505</name>
    <dbReference type="NCBI Taxonomy" id="1423742"/>
    <lineage>
        <taxon>Bacteria</taxon>
        <taxon>Bacillati</taxon>
        <taxon>Bacillota</taxon>
        <taxon>Bacilli</taxon>
        <taxon>Lactobacillales</taxon>
        <taxon>Lactobacillaceae</taxon>
        <taxon>Limosilactobacillus</taxon>
    </lineage>
</organism>
<dbReference type="EMBL" id="AZGC01000026">
    <property type="protein sequence ID" value="KRL95097.1"/>
    <property type="molecule type" value="Genomic_DNA"/>
</dbReference>
<accession>A0A0R1UPF2</accession>
<proteinExistence type="predicted"/>
<keyword evidence="2" id="KW-1185">Reference proteome</keyword>
<dbReference type="STRING" id="417373.GCA_001570685_00102"/>
<evidence type="ECO:0000313" key="2">
    <source>
        <dbReference type="Proteomes" id="UP000051084"/>
    </source>
</evidence>
<name>A0A0R1UPF2_9LACO</name>